<proteinExistence type="predicted"/>
<dbReference type="AlphaFoldDB" id="A0A6J5WIR0"/>
<dbReference type="EMBL" id="CAEKKB010000002">
    <property type="protein sequence ID" value="CAB4300281.1"/>
    <property type="molecule type" value="Genomic_DNA"/>
</dbReference>
<evidence type="ECO:0000313" key="2">
    <source>
        <dbReference type="EMBL" id="CAB4300281.1"/>
    </source>
</evidence>
<dbReference type="Proteomes" id="UP000507245">
    <property type="component" value="Unassembled WGS sequence"/>
</dbReference>
<evidence type="ECO:0000256" key="1">
    <source>
        <dbReference type="SAM" id="MobiDB-lite"/>
    </source>
</evidence>
<evidence type="ECO:0000313" key="3">
    <source>
        <dbReference type="Proteomes" id="UP000507245"/>
    </source>
</evidence>
<feature type="compositionally biased region" description="Acidic residues" evidence="1">
    <location>
        <begin position="1"/>
        <end position="16"/>
    </location>
</feature>
<organism evidence="2 3">
    <name type="scientific">Prunus armeniaca</name>
    <name type="common">Apricot</name>
    <name type="synonym">Armeniaca vulgaris</name>
    <dbReference type="NCBI Taxonomy" id="36596"/>
    <lineage>
        <taxon>Eukaryota</taxon>
        <taxon>Viridiplantae</taxon>
        <taxon>Streptophyta</taxon>
        <taxon>Embryophyta</taxon>
        <taxon>Tracheophyta</taxon>
        <taxon>Spermatophyta</taxon>
        <taxon>Magnoliopsida</taxon>
        <taxon>eudicotyledons</taxon>
        <taxon>Gunneridae</taxon>
        <taxon>Pentapetalae</taxon>
        <taxon>rosids</taxon>
        <taxon>fabids</taxon>
        <taxon>Rosales</taxon>
        <taxon>Rosaceae</taxon>
        <taxon>Amygdaloideae</taxon>
        <taxon>Amygdaleae</taxon>
        <taxon>Prunus</taxon>
    </lineage>
</organism>
<dbReference type="OrthoDB" id="422427at2759"/>
<gene>
    <name evidence="2" type="ORF">ORAREDHAP_LOCUS15278</name>
</gene>
<keyword evidence="3" id="KW-1185">Reference proteome</keyword>
<accession>A0A6J5WIR0</accession>
<sequence>MEGDDETSGPMIDDEIYANGVGGDDEKRSRPIISKQEQPGHGVGGSAHGLRRNQEGRKHPVVQRRRADDRWEIGTRLCDGLGLV</sequence>
<reference evidence="3" key="1">
    <citation type="journal article" date="2020" name="Genome Biol.">
        <title>Gamete binning: chromosome-level and haplotype-resolved genome assembly enabled by high-throughput single-cell sequencing of gamete genomes.</title>
        <authorList>
            <person name="Campoy J.A."/>
            <person name="Sun H."/>
            <person name="Goel M."/>
            <person name="Jiao W.-B."/>
            <person name="Folz-Donahue K."/>
            <person name="Wang N."/>
            <person name="Rubio M."/>
            <person name="Liu C."/>
            <person name="Kukat C."/>
            <person name="Ruiz D."/>
            <person name="Huettel B."/>
            <person name="Schneeberger K."/>
        </authorList>
    </citation>
    <scope>NUCLEOTIDE SEQUENCE [LARGE SCALE GENOMIC DNA]</scope>
    <source>
        <strain evidence="3">cv. Rojo Pasion</strain>
    </source>
</reference>
<name>A0A6J5WIR0_PRUAR</name>
<feature type="region of interest" description="Disordered" evidence="1">
    <location>
        <begin position="1"/>
        <end position="67"/>
    </location>
</feature>
<protein>
    <submittedName>
        <fullName evidence="2">Uncharacterized protein</fullName>
    </submittedName>
</protein>